<evidence type="ECO:0000256" key="2">
    <source>
        <dbReference type="SAM" id="Phobius"/>
    </source>
</evidence>
<gene>
    <name evidence="3" type="ORF">MANES_11G002900v8</name>
</gene>
<dbReference type="OMA" id="KISTWGV"/>
<evidence type="ECO:0000256" key="1">
    <source>
        <dbReference type="SAM" id="MobiDB-lite"/>
    </source>
</evidence>
<comment type="caution">
    <text evidence="3">The sequence shown here is derived from an EMBL/GenBank/DDBJ whole genome shotgun (WGS) entry which is preliminary data.</text>
</comment>
<keyword evidence="2" id="KW-1133">Transmembrane helix</keyword>
<keyword evidence="4" id="KW-1185">Reference proteome</keyword>
<name>A0A2C9UWQ0_MANES</name>
<dbReference type="AlphaFoldDB" id="A0A2C9UWQ0"/>
<sequence length="471" mass="51305">MASIHQFQHSCLSSLIQKPTTLFPSKPSPFTVSFSLNPSNAKLTSQNPLETTPQPQPQPQSQSQPEPEPGAVDPVKLAFQKAKAYKKSIEDGKKTKLDQRPVEGSGTTSIGKDGEDPVSVKVAMEKAKEYKKRKEVGGGGGVKGASENETNSGSKGENGENLGSGLVDKGNIKEKKLSISSMDFIGLNFDDKKKGRGLPAGLAPVVNPFLEGDLPEVEIIVGDTSKFKDSTTPMPQPSQEDNLDLYKPKVSTWGVFPRPGDISKTFGGGRTIRPGDVLETAEERAAKDERTKQLLAAYRKKVGLNVDPKLKSECEKALKDGDSLMDSGKLNEALSYYQKVMDKLPFQSELHGLAALQWSICLDSLNRPNEARAMYEKLQSHPNAEVSKKARQFMFSFQAMDMMKVSGSNFLPKSTGYQNYFEAFIEDKSNYPLGEAGSEEDAVSQALPYLFLLVSPIFIVLLVAAQGANTN</sequence>
<reference evidence="4" key="1">
    <citation type="journal article" date="2016" name="Nat. Biotechnol.">
        <title>Sequencing wild and cultivated cassava and related species reveals extensive interspecific hybridization and genetic diversity.</title>
        <authorList>
            <person name="Bredeson J.V."/>
            <person name="Lyons J.B."/>
            <person name="Prochnik S.E."/>
            <person name="Wu G.A."/>
            <person name="Ha C.M."/>
            <person name="Edsinger-Gonzales E."/>
            <person name="Grimwood J."/>
            <person name="Schmutz J."/>
            <person name="Rabbi I.Y."/>
            <person name="Egesi C."/>
            <person name="Nauluvula P."/>
            <person name="Lebot V."/>
            <person name="Ndunguru J."/>
            <person name="Mkamilo G."/>
            <person name="Bart R.S."/>
            <person name="Setter T.L."/>
            <person name="Gleadow R.M."/>
            <person name="Kulakow P."/>
            <person name="Ferguson M.E."/>
            <person name="Rounsley S."/>
            <person name="Rokhsar D.S."/>
        </authorList>
    </citation>
    <scope>NUCLEOTIDE SEQUENCE [LARGE SCALE GENOMIC DNA]</scope>
    <source>
        <strain evidence="4">cv. AM560-2</strain>
    </source>
</reference>
<dbReference type="InterPro" id="IPR011990">
    <property type="entry name" value="TPR-like_helical_dom_sf"/>
</dbReference>
<feature type="transmembrane region" description="Helical" evidence="2">
    <location>
        <begin position="446"/>
        <end position="465"/>
    </location>
</feature>
<feature type="compositionally biased region" description="Polar residues" evidence="1">
    <location>
        <begin position="19"/>
        <end position="52"/>
    </location>
</feature>
<evidence type="ECO:0000313" key="4">
    <source>
        <dbReference type="Proteomes" id="UP000091857"/>
    </source>
</evidence>
<feature type="compositionally biased region" description="Basic and acidic residues" evidence="1">
    <location>
        <begin position="87"/>
        <end position="101"/>
    </location>
</feature>
<protein>
    <submittedName>
        <fullName evidence="3">Uncharacterized protein</fullName>
    </submittedName>
</protein>
<dbReference type="PANTHER" id="PTHR35482:SF1">
    <property type="entry name" value="CYTOCHROME C OXIDASE SUBUNIT"/>
    <property type="match status" value="1"/>
</dbReference>
<dbReference type="SUPFAM" id="SSF48452">
    <property type="entry name" value="TPR-like"/>
    <property type="match status" value="1"/>
</dbReference>
<proteinExistence type="predicted"/>
<dbReference type="Proteomes" id="UP000091857">
    <property type="component" value="Chromosome 11"/>
</dbReference>
<organism evidence="3 4">
    <name type="scientific">Manihot esculenta</name>
    <name type="common">Cassava</name>
    <name type="synonym">Jatropha manihot</name>
    <dbReference type="NCBI Taxonomy" id="3983"/>
    <lineage>
        <taxon>Eukaryota</taxon>
        <taxon>Viridiplantae</taxon>
        <taxon>Streptophyta</taxon>
        <taxon>Embryophyta</taxon>
        <taxon>Tracheophyta</taxon>
        <taxon>Spermatophyta</taxon>
        <taxon>Magnoliopsida</taxon>
        <taxon>eudicotyledons</taxon>
        <taxon>Gunneridae</taxon>
        <taxon>Pentapetalae</taxon>
        <taxon>rosids</taxon>
        <taxon>fabids</taxon>
        <taxon>Malpighiales</taxon>
        <taxon>Euphorbiaceae</taxon>
        <taxon>Crotonoideae</taxon>
        <taxon>Manihoteae</taxon>
        <taxon>Manihot</taxon>
    </lineage>
</organism>
<dbReference type="Gramene" id="Manes.11G002900.1.v8.1">
    <property type="protein sequence ID" value="Manes.11G002900.1.v8.1.CDS"/>
    <property type="gene ID" value="Manes.11G002900.v8.1"/>
</dbReference>
<evidence type="ECO:0000313" key="3">
    <source>
        <dbReference type="EMBL" id="OAY36197.1"/>
    </source>
</evidence>
<dbReference type="EMBL" id="CM004397">
    <property type="protein sequence ID" value="OAY36197.1"/>
    <property type="molecule type" value="Genomic_DNA"/>
</dbReference>
<dbReference type="OrthoDB" id="206869at2759"/>
<keyword evidence="2" id="KW-0472">Membrane</keyword>
<feature type="region of interest" description="Disordered" evidence="1">
    <location>
        <begin position="19"/>
        <end position="169"/>
    </location>
</feature>
<accession>A0A2C9UWQ0</accession>
<dbReference type="Gene3D" id="1.25.40.10">
    <property type="entry name" value="Tetratricopeptide repeat domain"/>
    <property type="match status" value="1"/>
</dbReference>
<keyword evidence="2" id="KW-0812">Transmembrane</keyword>
<dbReference type="PANTHER" id="PTHR35482">
    <property type="entry name" value="CYTOCHROME C OXIDASE SUBUNIT"/>
    <property type="match status" value="1"/>
</dbReference>